<organism evidence="1">
    <name type="scientific">Faunusvirus sp</name>
    <dbReference type="NCBI Taxonomy" id="2487766"/>
    <lineage>
        <taxon>Viruses</taxon>
        <taxon>Varidnaviria</taxon>
        <taxon>Bamfordvirae</taxon>
        <taxon>Nucleocytoviricota</taxon>
        <taxon>Megaviricetes</taxon>
        <taxon>Imitervirales</taxon>
        <taxon>Mimiviridae</taxon>
    </lineage>
</organism>
<gene>
    <name evidence="1" type="ORF">Faunusvirus1_52</name>
</gene>
<name>A0A3G4ZVV4_9VIRU</name>
<protein>
    <submittedName>
        <fullName evidence="1">Putative papain-like cysteine peptidase</fullName>
    </submittedName>
</protein>
<dbReference type="EMBL" id="MK072132">
    <property type="protein sequence ID" value="AYV79032.1"/>
    <property type="molecule type" value="Genomic_DNA"/>
</dbReference>
<accession>A0A3G4ZVV4</accession>
<dbReference type="Pfam" id="PF08795">
    <property type="entry name" value="DUF1796"/>
    <property type="match status" value="1"/>
</dbReference>
<evidence type="ECO:0000313" key="1">
    <source>
        <dbReference type="EMBL" id="AYV79032.1"/>
    </source>
</evidence>
<sequence>MSLPISLGNNCCIAYQLQQNKLRKDAFPFDWIKTPGMKCVNSMITNNFEKLWDKSNFVEIGESVKHAYITSDVLDAERTMTDIKSNRIYHHTEYNITFYHDFKSAETLDVQFDNFVNKYTKRVERFNETIKNSAKILFVREEKHLVAADYVEFSNLVHKINGKLDVQLLVIVKSLKKQDQSEVAKIKQLKWITIYEDTHEFVNWQRPTIPWIKLFAI</sequence>
<dbReference type="InterPro" id="IPR014903">
    <property type="entry name" value="DUF1796"/>
</dbReference>
<reference evidence="1" key="1">
    <citation type="submission" date="2018-10" db="EMBL/GenBank/DDBJ databases">
        <title>Hidden diversity of soil giant viruses.</title>
        <authorList>
            <person name="Schulz F."/>
            <person name="Alteio L."/>
            <person name="Goudeau D."/>
            <person name="Ryan E.M."/>
            <person name="Malmstrom R.R."/>
            <person name="Blanchard J."/>
            <person name="Woyke T."/>
        </authorList>
    </citation>
    <scope>NUCLEOTIDE SEQUENCE</scope>
    <source>
        <strain evidence="1">FNV1</strain>
    </source>
</reference>
<proteinExistence type="predicted"/>